<feature type="compositionally biased region" description="Polar residues" evidence="6">
    <location>
        <begin position="14"/>
        <end position="28"/>
    </location>
</feature>
<dbReference type="InterPro" id="IPR005120">
    <property type="entry name" value="UPF3_dom"/>
</dbReference>
<evidence type="ECO:0000313" key="8">
    <source>
        <dbReference type="EMBL" id="KAL2044185.1"/>
    </source>
</evidence>
<dbReference type="InterPro" id="IPR039722">
    <property type="entry name" value="Upf3"/>
</dbReference>
<feature type="region of interest" description="Disordered" evidence="6">
    <location>
        <begin position="129"/>
        <end position="162"/>
    </location>
</feature>
<gene>
    <name evidence="8" type="ORF">N7G274_002890</name>
</gene>
<comment type="subcellular location">
    <subcellularLocation>
        <location evidence="1">Nucleus</location>
    </subcellularLocation>
</comment>
<dbReference type="InterPro" id="IPR000504">
    <property type="entry name" value="RRM_dom"/>
</dbReference>
<feature type="region of interest" description="Disordered" evidence="6">
    <location>
        <begin position="1"/>
        <end position="32"/>
    </location>
</feature>
<comment type="caution">
    <text evidence="8">The sequence shown here is derived from an EMBL/GenBank/DDBJ whole genome shotgun (WGS) entry which is preliminary data.</text>
</comment>
<dbReference type="SUPFAM" id="SSF54928">
    <property type="entry name" value="RNA-binding domain, RBD"/>
    <property type="match status" value="2"/>
</dbReference>
<feature type="compositionally biased region" description="Basic and acidic residues" evidence="6">
    <location>
        <begin position="209"/>
        <end position="219"/>
    </location>
</feature>
<sequence>MTSTAPRVTIARPSRSNGVLSIPASATQKRIGPAPEGLISRAPLARLKIIIRRLPPGLTQSEFEEALGDDWKARGDKVDWAVYKEGKVSRDPAKPSRPSRAYLHLTKQEHINLLAERVRDITFSDAKESFKDSALPGPPSVEFAPYGRVPNSRPRKDARQSTIDQDQEFIDFLQSLTNPISKPAPVDQENDNAGKGKDKVTITPLVQFLKDKKANKGKESAAPSRSTKHARQDSKDGKTIATMDSKSTSGSAITLSPKKRSAQALKVEQAARDAVKVLNKQAANPPKGKASTSQPAPSPVSTTPALIPNSPANAALAEKKRERGNASAAARILQRDLGLAGNAGGRGGRRGAPGSAARPSANNATATAKPVIAVSPPVAATSADTSTKPPAGTRNAPASISADATRSPAVPPAGPAATRAPPRASASASADAQPSNISPTPSKPAPPSSSATQAFLKHANPSQGITEPLLEEAFAGFGTVNKVEIDKKKGFAYVDFAEPESLQNAIKASPIKVAQGQVVVLERKTGSTLQARNVRGPGPVMGIRGGNIPMSGRGGPMRGRGGFGRGSPHLHHPNNTRATAAAAANVASNPATTLSATTAAPPPLIESSEPQALATPATPASVVDTDQKT</sequence>
<protein>
    <recommendedName>
        <fullName evidence="7">RRM domain-containing protein</fullName>
    </recommendedName>
</protein>
<feature type="compositionally biased region" description="Low complexity" evidence="6">
    <location>
        <begin position="575"/>
        <end position="599"/>
    </location>
</feature>
<evidence type="ECO:0000256" key="3">
    <source>
        <dbReference type="ARBA" id="ARBA00023161"/>
    </source>
</evidence>
<feature type="region of interest" description="Disordered" evidence="6">
    <location>
        <begin position="178"/>
        <end position="267"/>
    </location>
</feature>
<evidence type="ECO:0000256" key="6">
    <source>
        <dbReference type="SAM" id="MobiDB-lite"/>
    </source>
</evidence>
<reference evidence="8 9" key="1">
    <citation type="submission" date="2024-09" db="EMBL/GenBank/DDBJ databases">
        <title>Rethinking Asexuality: The Enigmatic Case of Functional Sexual Genes in Lepraria (Stereocaulaceae).</title>
        <authorList>
            <person name="Doellman M."/>
            <person name="Sun Y."/>
            <person name="Barcenas-Pena A."/>
            <person name="Lumbsch H.T."/>
            <person name="Grewe F."/>
        </authorList>
    </citation>
    <scope>NUCLEOTIDE SEQUENCE [LARGE SCALE GENOMIC DNA]</scope>
    <source>
        <strain evidence="8 9">Mercado 3170</strain>
    </source>
</reference>
<feature type="compositionally biased region" description="Low complexity" evidence="6">
    <location>
        <begin position="415"/>
        <end position="440"/>
    </location>
</feature>
<keyword evidence="5" id="KW-0694">RNA-binding</keyword>
<dbReference type="PANTHER" id="PTHR13112">
    <property type="entry name" value="UPF3 REGULATOR OF NONSENSE TRANSCRIPTS-LIKE PROTEIN"/>
    <property type="match status" value="1"/>
</dbReference>
<dbReference type="InterPro" id="IPR012677">
    <property type="entry name" value="Nucleotide-bd_a/b_plait_sf"/>
</dbReference>
<feature type="region of interest" description="Disordered" evidence="6">
    <location>
        <begin position="280"/>
        <end position="453"/>
    </location>
</feature>
<feature type="compositionally biased region" description="Gly residues" evidence="6">
    <location>
        <begin position="552"/>
        <end position="565"/>
    </location>
</feature>
<keyword evidence="3" id="KW-0866">Nonsense-mediated mRNA decay</keyword>
<evidence type="ECO:0000256" key="1">
    <source>
        <dbReference type="ARBA" id="ARBA00004123"/>
    </source>
</evidence>
<feature type="region of interest" description="Disordered" evidence="6">
    <location>
        <begin position="531"/>
        <end position="629"/>
    </location>
</feature>
<feature type="compositionally biased region" description="Polar residues" evidence="6">
    <location>
        <begin position="242"/>
        <end position="254"/>
    </location>
</feature>
<evidence type="ECO:0000256" key="4">
    <source>
        <dbReference type="ARBA" id="ARBA00023242"/>
    </source>
</evidence>
<keyword evidence="9" id="KW-1185">Reference proteome</keyword>
<dbReference type="Gene3D" id="3.30.70.330">
    <property type="match status" value="2"/>
</dbReference>
<name>A0ABR4AFG5_9LECA</name>
<dbReference type="PROSITE" id="PS50102">
    <property type="entry name" value="RRM"/>
    <property type="match status" value="1"/>
</dbReference>
<feature type="compositionally biased region" description="Low complexity" evidence="6">
    <location>
        <begin position="352"/>
        <end position="364"/>
    </location>
</feature>
<dbReference type="Pfam" id="PF00076">
    <property type="entry name" value="RRM_1"/>
    <property type="match status" value="1"/>
</dbReference>
<evidence type="ECO:0000256" key="2">
    <source>
        <dbReference type="ARBA" id="ARBA00005991"/>
    </source>
</evidence>
<dbReference type="CDD" id="cd00590">
    <property type="entry name" value="RRM_SF"/>
    <property type="match status" value="1"/>
</dbReference>
<dbReference type="SMART" id="SM00360">
    <property type="entry name" value="RRM"/>
    <property type="match status" value="1"/>
</dbReference>
<dbReference type="CDD" id="cd12455">
    <property type="entry name" value="RRM_like_Smg4_UPF3"/>
    <property type="match status" value="1"/>
</dbReference>
<keyword evidence="4" id="KW-0539">Nucleus</keyword>
<evidence type="ECO:0000259" key="7">
    <source>
        <dbReference type="PROSITE" id="PS50102"/>
    </source>
</evidence>
<dbReference type="PANTHER" id="PTHR13112:SF0">
    <property type="entry name" value="FI21285P1"/>
    <property type="match status" value="1"/>
</dbReference>
<feature type="compositionally biased region" description="Polar residues" evidence="6">
    <location>
        <begin position="290"/>
        <end position="304"/>
    </location>
</feature>
<comment type="similarity">
    <text evidence="2">Belongs to the RENT3 family.</text>
</comment>
<organism evidence="8 9">
    <name type="scientific">Stereocaulon virgatum</name>
    <dbReference type="NCBI Taxonomy" id="373712"/>
    <lineage>
        <taxon>Eukaryota</taxon>
        <taxon>Fungi</taxon>
        <taxon>Dikarya</taxon>
        <taxon>Ascomycota</taxon>
        <taxon>Pezizomycotina</taxon>
        <taxon>Lecanoromycetes</taxon>
        <taxon>OSLEUM clade</taxon>
        <taxon>Lecanoromycetidae</taxon>
        <taxon>Lecanorales</taxon>
        <taxon>Lecanorineae</taxon>
        <taxon>Stereocaulaceae</taxon>
        <taxon>Stereocaulon</taxon>
    </lineage>
</organism>
<accession>A0ABR4AFG5</accession>
<feature type="domain" description="RRM" evidence="7">
    <location>
        <begin position="452"/>
        <end position="536"/>
    </location>
</feature>
<proteinExistence type="inferred from homology"/>
<dbReference type="EMBL" id="JBEFKJ010000009">
    <property type="protein sequence ID" value="KAL2044185.1"/>
    <property type="molecule type" value="Genomic_DNA"/>
</dbReference>
<dbReference type="Pfam" id="PF03467">
    <property type="entry name" value="Smg4_UPF3"/>
    <property type="match status" value="1"/>
</dbReference>
<dbReference type="InterPro" id="IPR035979">
    <property type="entry name" value="RBD_domain_sf"/>
</dbReference>
<dbReference type="Proteomes" id="UP001590950">
    <property type="component" value="Unassembled WGS sequence"/>
</dbReference>
<evidence type="ECO:0000256" key="5">
    <source>
        <dbReference type="PROSITE-ProRule" id="PRU00176"/>
    </source>
</evidence>
<evidence type="ECO:0000313" key="9">
    <source>
        <dbReference type="Proteomes" id="UP001590950"/>
    </source>
</evidence>